<dbReference type="EMBL" id="PFPO01000091">
    <property type="protein sequence ID" value="PIZ98377.1"/>
    <property type="molecule type" value="Genomic_DNA"/>
</dbReference>
<evidence type="ECO:0000313" key="2">
    <source>
        <dbReference type="Proteomes" id="UP000230405"/>
    </source>
</evidence>
<reference evidence="2" key="1">
    <citation type="submission" date="2017-09" db="EMBL/GenBank/DDBJ databases">
        <title>Depth-based differentiation of microbial function through sediment-hosted aquifers and enrichment of novel symbionts in the deep terrestrial subsurface.</title>
        <authorList>
            <person name="Probst A.J."/>
            <person name="Ladd B."/>
            <person name="Jarett J.K."/>
            <person name="Geller-Mcgrath D.E."/>
            <person name="Sieber C.M.K."/>
            <person name="Emerson J.B."/>
            <person name="Anantharaman K."/>
            <person name="Thomas B.C."/>
            <person name="Malmstrom R."/>
            <person name="Stieglmeier M."/>
            <person name="Klingl A."/>
            <person name="Woyke T."/>
            <person name="Ryan C.M."/>
            <person name="Banfield J.F."/>
        </authorList>
    </citation>
    <scope>NUCLEOTIDE SEQUENCE [LARGE SCALE GENOMIC DNA]</scope>
</reference>
<organism evidence="1 2">
    <name type="scientific">Candidatus Komeilibacteria bacterium CG_4_10_14_0_2_um_filter_37_10</name>
    <dbReference type="NCBI Taxonomy" id="1974470"/>
    <lineage>
        <taxon>Bacteria</taxon>
        <taxon>Candidatus Komeiliibacteriota</taxon>
    </lineage>
</organism>
<sequence length="79" mass="9324">MRAAENEVDRIMKETDDIFNANPNREDSGRIIFEKLAPLMDEAMKKSVETYEEWHQVAENALNQGRKELEELEKELEQE</sequence>
<evidence type="ECO:0000313" key="1">
    <source>
        <dbReference type="EMBL" id="PIZ98377.1"/>
    </source>
</evidence>
<dbReference type="AlphaFoldDB" id="A0A2M7VD94"/>
<gene>
    <name evidence="1" type="ORF">COX77_04810</name>
</gene>
<proteinExistence type="predicted"/>
<protein>
    <submittedName>
        <fullName evidence="1">Uncharacterized protein</fullName>
    </submittedName>
</protein>
<accession>A0A2M7VD94</accession>
<dbReference type="Proteomes" id="UP000230405">
    <property type="component" value="Unassembled WGS sequence"/>
</dbReference>
<comment type="caution">
    <text evidence="1">The sequence shown here is derived from an EMBL/GenBank/DDBJ whole genome shotgun (WGS) entry which is preliminary data.</text>
</comment>
<name>A0A2M7VD94_9BACT</name>